<keyword evidence="2" id="KW-1185">Reference proteome</keyword>
<dbReference type="Proteomes" id="UP001352263">
    <property type="component" value="Unassembled WGS sequence"/>
</dbReference>
<protein>
    <submittedName>
        <fullName evidence="1">Uncharacterized protein</fullName>
    </submittedName>
</protein>
<sequence length="60" mass="6438">MTLDETGTSATLNRVKDAAECDITASFIAYADKKGVELNTQIAIQEVAGDYAREFASILP</sequence>
<name>A0ABU6JA57_9BURK</name>
<dbReference type="RefSeq" id="WP_326507224.1">
    <property type="nucleotide sequence ID" value="NZ_JAWIIV010000011.1"/>
</dbReference>
<proteinExistence type="predicted"/>
<evidence type="ECO:0000313" key="2">
    <source>
        <dbReference type="Proteomes" id="UP001352263"/>
    </source>
</evidence>
<evidence type="ECO:0000313" key="1">
    <source>
        <dbReference type="EMBL" id="MEC4720506.1"/>
    </source>
</evidence>
<gene>
    <name evidence="1" type="ORF">RY831_15190</name>
</gene>
<organism evidence="1 2">
    <name type="scientific">Noviherbaspirillum album</name>
    <dbReference type="NCBI Taxonomy" id="3080276"/>
    <lineage>
        <taxon>Bacteria</taxon>
        <taxon>Pseudomonadati</taxon>
        <taxon>Pseudomonadota</taxon>
        <taxon>Betaproteobacteria</taxon>
        <taxon>Burkholderiales</taxon>
        <taxon>Oxalobacteraceae</taxon>
        <taxon>Noviherbaspirillum</taxon>
    </lineage>
</organism>
<comment type="caution">
    <text evidence="1">The sequence shown here is derived from an EMBL/GenBank/DDBJ whole genome shotgun (WGS) entry which is preliminary data.</text>
</comment>
<reference evidence="1 2" key="1">
    <citation type="submission" date="2023-10" db="EMBL/GenBank/DDBJ databases">
        <title>Noviherbaspirillum sp. CPCC 100848 genome assembly.</title>
        <authorList>
            <person name="Li X.Y."/>
            <person name="Fang X.M."/>
        </authorList>
    </citation>
    <scope>NUCLEOTIDE SEQUENCE [LARGE SCALE GENOMIC DNA]</scope>
    <source>
        <strain evidence="1 2">CPCC 100848</strain>
    </source>
</reference>
<dbReference type="EMBL" id="JAWIIV010000011">
    <property type="protein sequence ID" value="MEC4720506.1"/>
    <property type="molecule type" value="Genomic_DNA"/>
</dbReference>
<accession>A0ABU6JA57</accession>